<accession>A0A0D0BSQ1</accession>
<dbReference type="HOGENOM" id="CLU_068076_0_0_1"/>
<feature type="non-terminal residue" evidence="2">
    <location>
        <position position="1"/>
    </location>
</feature>
<feature type="compositionally biased region" description="Low complexity" evidence="1">
    <location>
        <begin position="203"/>
        <end position="217"/>
    </location>
</feature>
<organism evidence="2 3">
    <name type="scientific">Collybiopsis luxurians FD-317 M1</name>
    <dbReference type="NCBI Taxonomy" id="944289"/>
    <lineage>
        <taxon>Eukaryota</taxon>
        <taxon>Fungi</taxon>
        <taxon>Dikarya</taxon>
        <taxon>Basidiomycota</taxon>
        <taxon>Agaricomycotina</taxon>
        <taxon>Agaricomycetes</taxon>
        <taxon>Agaricomycetidae</taxon>
        <taxon>Agaricales</taxon>
        <taxon>Marasmiineae</taxon>
        <taxon>Omphalotaceae</taxon>
        <taxon>Collybiopsis</taxon>
        <taxon>Collybiopsis luxurians</taxon>
    </lineage>
</organism>
<protein>
    <submittedName>
        <fullName evidence="2">Uncharacterized protein</fullName>
    </submittedName>
</protein>
<dbReference type="OrthoDB" id="1920326at2759"/>
<gene>
    <name evidence="2" type="ORF">GYMLUDRAFT_179947</name>
</gene>
<evidence type="ECO:0000313" key="2">
    <source>
        <dbReference type="EMBL" id="KIK52649.1"/>
    </source>
</evidence>
<reference evidence="2 3" key="1">
    <citation type="submission" date="2014-04" db="EMBL/GenBank/DDBJ databases">
        <title>Evolutionary Origins and Diversification of the Mycorrhizal Mutualists.</title>
        <authorList>
            <consortium name="DOE Joint Genome Institute"/>
            <consortium name="Mycorrhizal Genomics Consortium"/>
            <person name="Kohler A."/>
            <person name="Kuo A."/>
            <person name="Nagy L.G."/>
            <person name="Floudas D."/>
            <person name="Copeland A."/>
            <person name="Barry K.W."/>
            <person name="Cichocki N."/>
            <person name="Veneault-Fourrey C."/>
            <person name="LaButti K."/>
            <person name="Lindquist E.A."/>
            <person name="Lipzen A."/>
            <person name="Lundell T."/>
            <person name="Morin E."/>
            <person name="Murat C."/>
            <person name="Riley R."/>
            <person name="Ohm R."/>
            <person name="Sun H."/>
            <person name="Tunlid A."/>
            <person name="Henrissat B."/>
            <person name="Grigoriev I.V."/>
            <person name="Hibbett D.S."/>
            <person name="Martin F."/>
        </authorList>
    </citation>
    <scope>NUCLEOTIDE SEQUENCE [LARGE SCALE GENOMIC DNA]</scope>
    <source>
        <strain evidence="2 3">FD-317 M1</strain>
    </source>
</reference>
<proteinExistence type="predicted"/>
<evidence type="ECO:0000313" key="3">
    <source>
        <dbReference type="Proteomes" id="UP000053593"/>
    </source>
</evidence>
<name>A0A0D0BSQ1_9AGAR</name>
<feature type="region of interest" description="Disordered" evidence="1">
    <location>
        <begin position="195"/>
        <end position="222"/>
    </location>
</feature>
<dbReference type="AlphaFoldDB" id="A0A0D0BSQ1"/>
<dbReference type="EMBL" id="KN834839">
    <property type="protein sequence ID" value="KIK52649.1"/>
    <property type="molecule type" value="Genomic_DNA"/>
</dbReference>
<sequence>STEVFGILPIPEALREKSGMVQYNESIHRSQTHWYVASCQQTQRPIFPIYTPHEQELFRKLISSHTGSSEPPWEQIVRSWNASANQDSMLSYKLIEHLRLYYNGTWKSVANVKQTYAETAAARKQVKQLIHDERRTQYQPSVLEAPPTLHHVTKGLQEPQLSTLLPNSSAQTVSTIALSPSSSIPAILPTSARLSLTPASRASPGPSRTSLPTSRPPELSASSSTMHTMYQLAAQKIQIAAAIPTAQRNKKNPKRCMKCMQMNCNAQKIQIAAAIPTAQRNKKNPKRCMKCMQMNCNGRQNRKLCISVCGDCRRFDCQGRNSKYPNRRCENL</sequence>
<evidence type="ECO:0000256" key="1">
    <source>
        <dbReference type="SAM" id="MobiDB-lite"/>
    </source>
</evidence>
<dbReference type="Proteomes" id="UP000053593">
    <property type="component" value="Unassembled WGS sequence"/>
</dbReference>
<keyword evidence="3" id="KW-1185">Reference proteome</keyword>